<dbReference type="Gene3D" id="3.90.190.20">
    <property type="entry name" value="Mur ligase, C-terminal domain"/>
    <property type="match status" value="1"/>
</dbReference>
<comment type="function">
    <text evidence="10 11">Involved in cell wall formation. Catalyzes the final step in the synthesis of UDP-N-acetylmuramoyl-pentapeptide, the precursor of murein.</text>
</comment>
<dbReference type="GO" id="GO:0008360">
    <property type="term" value="P:regulation of cell shape"/>
    <property type="evidence" value="ECO:0007669"/>
    <property type="project" value="UniProtKB-KW"/>
</dbReference>
<comment type="subcellular location">
    <subcellularLocation>
        <location evidence="10 11">Cytoplasm</location>
    </subcellularLocation>
</comment>
<dbReference type="GO" id="GO:0051301">
    <property type="term" value="P:cell division"/>
    <property type="evidence" value="ECO:0007669"/>
    <property type="project" value="UniProtKB-KW"/>
</dbReference>
<dbReference type="InterPro" id="IPR036565">
    <property type="entry name" value="Mur-like_cat_sf"/>
</dbReference>
<keyword evidence="3 10" id="KW-0132">Cell division</keyword>
<evidence type="ECO:0000256" key="5">
    <source>
        <dbReference type="ARBA" id="ARBA00022840"/>
    </source>
</evidence>
<evidence type="ECO:0000256" key="9">
    <source>
        <dbReference type="ARBA" id="ARBA00023316"/>
    </source>
</evidence>
<dbReference type="InterPro" id="IPR013221">
    <property type="entry name" value="Mur_ligase_cen"/>
</dbReference>
<evidence type="ECO:0000256" key="6">
    <source>
        <dbReference type="ARBA" id="ARBA00022960"/>
    </source>
</evidence>
<dbReference type="InterPro" id="IPR004101">
    <property type="entry name" value="Mur_ligase_C"/>
</dbReference>
<reference evidence="15" key="2">
    <citation type="submission" date="2021-04" db="EMBL/GenBank/DDBJ databases">
        <authorList>
            <person name="Gilroy R."/>
        </authorList>
    </citation>
    <scope>NUCLEOTIDE SEQUENCE</scope>
    <source>
        <strain evidence="15">ChiGjej6B6-14162</strain>
    </source>
</reference>
<keyword evidence="8 10" id="KW-0131">Cell cycle</keyword>
<comment type="caution">
    <text evidence="15">The sequence shown here is derived from an EMBL/GenBank/DDBJ whole genome shotgun (WGS) entry which is preliminary data.</text>
</comment>
<evidence type="ECO:0000256" key="4">
    <source>
        <dbReference type="ARBA" id="ARBA00022741"/>
    </source>
</evidence>
<dbReference type="SUPFAM" id="SSF53244">
    <property type="entry name" value="MurD-like peptide ligases, peptide-binding domain"/>
    <property type="match status" value="1"/>
</dbReference>
<evidence type="ECO:0000256" key="7">
    <source>
        <dbReference type="ARBA" id="ARBA00022984"/>
    </source>
</evidence>
<dbReference type="GO" id="GO:0005524">
    <property type="term" value="F:ATP binding"/>
    <property type="evidence" value="ECO:0007669"/>
    <property type="project" value="UniProtKB-UniRule"/>
</dbReference>
<name>A0A9D1X8A7_9BACT</name>
<dbReference type="HAMAP" id="MF_02019">
    <property type="entry name" value="MurF"/>
    <property type="match status" value="1"/>
</dbReference>
<dbReference type="GO" id="GO:0009252">
    <property type="term" value="P:peptidoglycan biosynthetic process"/>
    <property type="evidence" value="ECO:0007669"/>
    <property type="project" value="UniProtKB-UniRule"/>
</dbReference>
<feature type="binding site" evidence="10">
    <location>
        <begin position="97"/>
        <end position="103"/>
    </location>
    <ligand>
        <name>ATP</name>
        <dbReference type="ChEBI" id="CHEBI:30616"/>
    </ligand>
</feature>
<evidence type="ECO:0000259" key="13">
    <source>
        <dbReference type="Pfam" id="PF02875"/>
    </source>
</evidence>
<dbReference type="SUPFAM" id="SSF53623">
    <property type="entry name" value="MurD-like peptide ligases, catalytic domain"/>
    <property type="match status" value="1"/>
</dbReference>
<keyword evidence="7 10" id="KW-0573">Peptidoglycan synthesis</keyword>
<evidence type="ECO:0000256" key="8">
    <source>
        <dbReference type="ARBA" id="ARBA00023306"/>
    </source>
</evidence>
<dbReference type="InterPro" id="IPR005863">
    <property type="entry name" value="UDP-N-AcMur_synth"/>
</dbReference>
<dbReference type="PANTHER" id="PTHR43024">
    <property type="entry name" value="UDP-N-ACETYLMURAMOYL-TRIPEPTIDE--D-ALANYL-D-ALANINE LIGASE"/>
    <property type="match status" value="1"/>
</dbReference>
<dbReference type="InterPro" id="IPR036615">
    <property type="entry name" value="Mur_ligase_C_dom_sf"/>
</dbReference>
<evidence type="ECO:0000259" key="12">
    <source>
        <dbReference type="Pfam" id="PF01225"/>
    </source>
</evidence>
<gene>
    <name evidence="10" type="primary">murF</name>
    <name evidence="15" type="ORF">H9977_07000</name>
</gene>
<dbReference type="Pfam" id="PF01225">
    <property type="entry name" value="Mur_ligase"/>
    <property type="match status" value="1"/>
</dbReference>
<keyword evidence="6 10" id="KW-0133">Cell shape</keyword>
<dbReference type="NCBIfam" id="TIGR01143">
    <property type="entry name" value="murF"/>
    <property type="match status" value="1"/>
</dbReference>
<keyword evidence="9 10" id="KW-0961">Cell wall biogenesis/degradation</keyword>
<keyword evidence="1 10" id="KW-0963">Cytoplasm</keyword>
<dbReference type="Pfam" id="PF08245">
    <property type="entry name" value="Mur_ligase_M"/>
    <property type="match status" value="1"/>
</dbReference>
<dbReference type="Proteomes" id="UP000886740">
    <property type="component" value="Unassembled WGS sequence"/>
</dbReference>
<reference evidence="15" key="1">
    <citation type="journal article" date="2021" name="PeerJ">
        <title>Extensive microbial diversity within the chicken gut microbiome revealed by metagenomics and culture.</title>
        <authorList>
            <person name="Gilroy R."/>
            <person name="Ravi A."/>
            <person name="Getino M."/>
            <person name="Pursley I."/>
            <person name="Horton D.L."/>
            <person name="Alikhan N.F."/>
            <person name="Baker D."/>
            <person name="Gharbi K."/>
            <person name="Hall N."/>
            <person name="Watson M."/>
            <person name="Adriaenssens E.M."/>
            <person name="Foster-Nyarko E."/>
            <person name="Jarju S."/>
            <person name="Secka A."/>
            <person name="Antonio M."/>
            <person name="Oren A."/>
            <person name="Chaudhuri R.R."/>
            <person name="La Ragione R."/>
            <person name="Hildebrand F."/>
            <person name="Pallen M.J."/>
        </authorList>
    </citation>
    <scope>NUCLEOTIDE SEQUENCE</scope>
    <source>
        <strain evidence="15">ChiGjej6B6-14162</strain>
    </source>
</reference>
<dbReference type="GO" id="GO:0047480">
    <property type="term" value="F:UDP-N-acetylmuramoyl-tripeptide-D-alanyl-D-alanine ligase activity"/>
    <property type="evidence" value="ECO:0007669"/>
    <property type="project" value="UniProtKB-UniRule"/>
</dbReference>
<proteinExistence type="inferred from homology"/>
<dbReference type="GO" id="GO:0005737">
    <property type="term" value="C:cytoplasm"/>
    <property type="evidence" value="ECO:0007669"/>
    <property type="project" value="UniProtKB-SubCell"/>
</dbReference>
<comment type="pathway">
    <text evidence="10 11">Cell wall biogenesis; peptidoglycan biosynthesis.</text>
</comment>
<feature type="domain" description="Mur ligase N-terminal catalytic" evidence="12">
    <location>
        <begin position="16"/>
        <end position="82"/>
    </location>
</feature>
<feature type="domain" description="Mur ligase C-terminal" evidence="13">
    <location>
        <begin position="304"/>
        <end position="418"/>
    </location>
</feature>
<keyword evidence="5 10" id="KW-0067">ATP-binding</keyword>
<comment type="catalytic activity">
    <reaction evidence="10 11">
        <text>D-alanyl-D-alanine + UDP-N-acetyl-alpha-D-muramoyl-L-alanyl-gamma-D-glutamyl-meso-2,6-diaminopimelate + ATP = UDP-N-acetyl-alpha-D-muramoyl-L-alanyl-gamma-D-glutamyl-meso-2,6-diaminopimeloyl-D-alanyl-D-alanine + ADP + phosphate + H(+)</text>
        <dbReference type="Rhea" id="RHEA:28374"/>
        <dbReference type="ChEBI" id="CHEBI:15378"/>
        <dbReference type="ChEBI" id="CHEBI:30616"/>
        <dbReference type="ChEBI" id="CHEBI:43474"/>
        <dbReference type="ChEBI" id="CHEBI:57822"/>
        <dbReference type="ChEBI" id="CHEBI:61386"/>
        <dbReference type="ChEBI" id="CHEBI:83905"/>
        <dbReference type="ChEBI" id="CHEBI:456216"/>
        <dbReference type="EC" id="6.3.2.10"/>
    </reaction>
</comment>
<evidence type="ECO:0000259" key="14">
    <source>
        <dbReference type="Pfam" id="PF08245"/>
    </source>
</evidence>
<dbReference type="Gene3D" id="3.40.1190.10">
    <property type="entry name" value="Mur-like, catalytic domain"/>
    <property type="match status" value="1"/>
</dbReference>
<dbReference type="InterPro" id="IPR000713">
    <property type="entry name" value="Mur_ligase_N"/>
</dbReference>
<organism evidence="15 16">
    <name type="scientific">Candidatus Parabacteroides intestinipullorum</name>
    <dbReference type="NCBI Taxonomy" id="2838723"/>
    <lineage>
        <taxon>Bacteria</taxon>
        <taxon>Pseudomonadati</taxon>
        <taxon>Bacteroidota</taxon>
        <taxon>Bacteroidia</taxon>
        <taxon>Bacteroidales</taxon>
        <taxon>Tannerellaceae</taxon>
        <taxon>Parabacteroides</taxon>
    </lineage>
</organism>
<dbReference type="EC" id="6.3.2.10" evidence="10 11"/>
<evidence type="ECO:0000256" key="1">
    <source>
        <dbReference type="ARBA" id="ARBA00022490"/>
    </source>
</evidence>
<dbReference type="EMBL" id="DXEL01000048">
    <property type="protein sequence ID" value="HIX74762.1"/>
    <property type="molecule type" value="Genomic_DNA"/>
</dbReference>
<keyword evidence="2 10" id="KW-0436">Ligase</keyword>
<dbReference type="InterPro" id="IPR035911">
    <property type="entry name" value="MurE/MurF_N"/>
</dbReference>
<evidence type="ECO:0000313" key="16">
    <source>
        <dbReference type="Proteomes" id="UP000886740"/>
    </source>
</evidence>
<evidence type="ECO:0000256" key="11">
    <source>
        <dbReference type="RuleBase" id="RU004136"/>
    </source>
</evidence>
<dbReference type="Gene3D" id="3.40.1390.10">
    <property type="entry name" value="MurE/MurF, N-terminal domain"/>
    <property type="match status" value="1"/>
</dbReference>
<evidence type="ECO:0000256" key="10">
    <source>
        <dbReference type="HAMAP-Rule" id="MF_02019"/>
    </source>
</evidence>
<feature type="domain" description="Mur ligase central" evidence="14">
    <location>
        <begin position="95"/>
        <end position="280"/>
    </location>
</feature>
<evidence type="ECO:0000256" key="2">
    <source>
        <dbReference type="ARBA" id="ARBA00022598"/>
    </source>
</evidence>
<dbReference type="GO" id="GO:0071555">
    <property type="term" value="P:cell wall organization"/>
    <property type="evidence" value="ECO:0007669"/>
    <property type="project" value="UniProtKB-KW"/>
</dbReference>
<comment type="similarity">
    <text evidence="10">Belongs to the MurCDEF family. MurF subfamily.</text>
</comment>
<dbReference type="InterPro" id="IPR051046">
    <property type="entry name" value="MurCDEF_CellWall_CoF430Synth"/>
</dbReference>
<protein>
    <recommendedName>
        <fullName evidence="10 11">UDP-N-acetylmuramoyl-tripeptide--D-alanyl-D-alanine ligase</fullName>
        <ecNumber evidence="10 11">6.3.2.10</ecNumber>
    </recommendedName>
    <alternativeName>
        <fullName evidence="10">D-alanyl-D-alanine-adding enzyme</fullName>
    </alternativeName>
</protein>
<dbReference type="AlphaFoldDB" id="A0A9D1X8A7"/>
<dbReference type="PANTHER" id="PTHR43024:SF1">
    <property type="entry name" value="UDP-N-ACETYLMURAMOYL-TRIPEPTIDE--D-ALANYL-D-ALANINE LIGASE"/>
    <property type="match status" value="1"/>
</dbReference>
<accession>A0A9D1X8A7</accession>
<dbReference type="SUPFAM" id="SSF63418">
    <property type="entry name" value="MurE/MurF N-terminal domain"/>
    <property type="match status" value="1"/>
</dbReference>
<evidence type="ECO:0000313" key="15">
    <source>
        <dbReference type="EMBL" id="HIX74762.1"/>
    </source>
</evidence>
<evidence type="ECO:0000256" key="3">
    <source>
        <dbReference type="ARBA" id="ARBA00022618"/>
    </source>
</evidence>
<keyword evidence="4 10" id="KW-0547">Nucleotide-binding</keyword>
<dbReference type="Pfam" id="PF02875">
    <property type="entry name" value="Mur_ligase_C"/>
    <property type="match status" value="1"/>
</dbReference>
<sequence length="429" mass="47528">MDTENLYQLFIKHPVVTTDSRHCPEGSLFFALKGERFDGNQYAVAALEKGCAYAVIDNPDYLSGDHMILVDDTLRALQALAREHRDRLGLPVIGITGTNGKTTTKELIAAVLSTQYNLLYTEGNLNNHIGVPLTLLRLRETHQLAVIEMGASHPGDIRELVEIAHPNYGLITNVGQAHLQGFGSFDGVIRTKGELYDYLRAHGGEIFIREEDEILRGIAQGLPQTTYGSGEEAFIHGRLTEVNPFLLLEWQEKGTDESYPVDTHLIGGYNIHNVLAAIAIGRYFKVPADRINQAIAAYTPTNNRSQFQQTERNSLVIDAYNANPSSMRAALENFGAMPGTPKALILGDMRELGPESDRLHAEIVRLIDAGHYDRVYLCGEHFSAVGSGYHCFQSTEALLETLEREPLTGYHILIKGSRGIGLERTLKFL</sequence>